<feature type="compositionally biased region" description="Low complexity" evidence="3">
    <location>
        <begin position="320"/>
        <end position="364"/>
    </location>
</feature>
<dbReference type="OrthoDB" id="1667587at2759"/>
<keyword evidence="1" id="KW-0853">WD repeat</keyword>
<feature type="compositionally biased region" description="Gly residues" evidence="3">
    <location>
        <begin position="536"/>
        <end position="548"/>
    </location>
</feature>
<keyword evidence="9" id="KW-1185">Reference proteome</keyword>
<evidence type="ECO:0000313" key="6">
    <source>
        <dbReference type="EMBL" id="KAA0171662.1"/>
    </source>
</evidence>
<evidence type="ECO:0000313" key="9">
    <source>
        <dbReference type="Proteomes" id="UP000323011"/>
    </source>
</evidence>
<protein>
    <recommendedName>
        <fullName evidence="12">Autophagy-related protein 18</fullName>
    </recommendedName>
</protein>
<dbReference type="EMBL" id="VLTO01000006">
    <property type="protein sequence ID" value="KAA0176856.1"/>
    <property type="molecule type" value="Genomic_DNA"/>
</dbReference>
<evidence type="ECO:0008006" key="12">
    <source>
        <dbReference type="Google" id="ProtNLM"/>
    </source>
</evidence>
<accession>A0A5A8EG66</accession>
<gene>
    <name evidence="7" type="ORF">FNF27_01678</name>
    <name evidence="6" type="ORF">FNF28_00595</name>
    <name evidence="4" type="ORF">FNF29_03916</name>
    <name evidence="5" type="ORF">FNF31_00730</name>
</gene>
<organism evidence="7 8">
    <name type="scientific">Cafeteria roenbergensis</name>
    <name type="common">Marine flagellate</name>
    <dbReference type="NCBI Taxonomy" id="33653"/>
    <lineage>
        <taxon>Eukaryota</taxon>
        <taxon>Sar</taxon>
        <taxon>Stramenopiles</taxon>
        <taxon>Bigyra</taxon>
        <taxon>Opalozoa</taxon>
        <taxon>Bicosoecida</taxon>
        <taxon>Cafeteriaceae</taxon>
        <taxon>Cafeteria</taxon>
    </lineage>
</organism>
<dbReference type="Proteomes" id="UP000323011">
    <property type="component" value="Unassembled WGS sequence"/>
</dbReference>
<evidence type="ECO:0000313" key="10">
    <source>
        <dbReference type="Proteomes" id="UP000324907"/>
    </source>
</evidence>
<feature type="compositionally biased region" description="Low complexity" evidence="3">
    <location>
        <begin position="588"/>
        <end position="635"/>
    </location>
</feature>
<dbReference type="Proteomes" id="UP000324907">
    <property type="component" value="Unassembled WGS sequence"/>
</dbReference>
<feature type="region of interest" description="Disordered" evidence="3">
    <location>
        <begin position="302"/>
        <end position="397"/>
    </location>
</feature>
<sequence length="635" mass="62829">MAIAAAFSASGAALVATLPADGLVRVVSARDLRERFRYLLPGAYFATLCGDTSLLAVAATHGTRHRVLLVNAAKPRGSVFAEFAVSERVLRVLMSPTRLVVVTRRACDVFDMHSRRQLVSFATPDNPLGVAALAAAPPPNPASSSASSGSRSAPCFLFLPSSSDSGDLASYDLRSLEVVGLVAAHEAAVACAVASPDGQMLATASSRGTIVRVHAVPRGGRLASFRRGSRPTSLRSLAWLSPPATTDRPTVVGDAPIILAAASDSNTVHIFAKGLERASASAAMASAAGGFISSMARGLFSGTRPADQAAPRAAGDLQDAPGSGAPPRAAPVGSAGDGVGAASTSAPSALPAAELAQAASRGHGSSRGSGSGGGGGSSGRGPSDGARAQGSRSSADGSFDAAVGLDLALARADGSSAAARRSSQPSFSAAMSEAMYAGLKLGGVEGERSFAHLRRAGVDGREVAPVAAMSLRWVAADDWACGIDADPKGHPRLEAVLVVESGAVLRFAVDGTSGGEGSLVGEGRVTVDDEDEEQGVRGGTGQGHGGGLDAFYGRAPTAEVVPPPEDCPAAPAGGPAAAVGVLSSNAEAGPGVVAPVPAAASTRRRSSASSAGAPSSASSARNRGSSAPSAGGDSP</sequence>
<proteinExistence type="predicted"/>
<dbReference type="EMBL" id="VLTM01000004">
    <property type="protein sequence ID" value="KAA0167795.1"/>
    <property type="molecule type" value="Genomic_DNA"/>
</dbReference>
<dbReference type="Proteomes" id="UP000322899">
    <property type="component" value="Unassembled WGS sequence"/>
</dbReference>
<dbReference type="EMBL" id="VLTN01000021">
    <property type="protein sequence ID" value="KAA0152350.1"/>
    <property type="molecule type" value="Genomic_DNA"/>
</dbReference>
<dbReference type="EMBL" id="VLTL01000005">
    <property type="protein sequence ID" value="KAA0171662.1"/>
    <property type="molecule type" value="Genomic_DNA"/>
</dbReference>
<reference evidence="8 9" key="1">
    <citation type="submission" date="2019-07" db="EMBL/GenBank/DDBJ databases">
        <title>Genomes of Cafeteria roenbergensis.</title>
        <authorList>
            <person name="Fischer M.G."/>
            <person name="Hackl T."/>
            <person name="Roman M."/>
        </authorList>
    </citation>
    <scope>NUCLEOTIDE SEQUENCE [LARGE SCALE GENOMIC DNA]</scope>
    <source>
        <strain evidence="4 9">BVI</strain>
        <strain evidence="5 11">Cflag</strain>
        <strain evidence="7 8">E4-10P</strain>
        <strain evidence="6 10">RCC970-E3</strain>
    </source>
</reference>
<dbReference type="InterPro" id="IPR015943">
    <property type="entry name" value="WD40/YVTN_repeat-like_dom_sf"/>
</dbReference>
<comment type="caution">
    <text evidence="7">The sequence shown here is derived from an EMBL/GenBank/DDBJ whole genome shotgun (WGS) entry which is preliminary data.</text>
</comment>
<dbReference type="Pfam" id="PF21032">
    <property type="entry name" value="PROPPIN"/>
    <property type="match status" value="1"/>
</dbReference>
<name>A0A5A8EG66_CAFRO</name>
<dbReference type="InterPro" id="IPR048720">
    <property type="entry name" value="PROPPIN"/>
</dbReference>
<keyword evidence="2" id="KW-0677">Repeat</keyword>
<dbReference type="InterPro" id="IPR011044">
    <property type="entry name" value="Quino_amine_DH_bsu"/>
</dbReference>
<evidence type="ECO:0000313" key="7">
    <source>
        <dbReference type="EMBL" id="KAA0176856.1"/>
    </source>
</evidence>
<dbReference type="AlphaFoldDB" id="A0A5A8EG66"/>
<evidence type="ECO:0000256" key="1">
    <source>
        <dbReference type="ARBA" id="ARBA00022574"/>
    </source>
</evidence>
<dbReference type="SUPFAM" id="SSF50969">
    <property type="entry name" value="YVTN repeat-like/Quinoprotein amine dehydrogenase"/>
    <property type="match status" value="1"/>
</dbReference>
<evidence type="ECO:0000256" key="2">
    <source>
        <dbReference type="ARBA" id="ARBA00022737"/>
    </source>
</evidence>
<feature type="region of interest" description="Disordered" evidence="3">
    <location>
        <begin position="514"/>
        <end position="635"/>
    </location>
</feature>
<feature type="compositionally biased region" description="Gly residues" evidence="3">
    <location>
        <begin position="365"/>
        <end position="379"/>
    </location>
</feature>
<dbReference type="Proteomes" id="UP000325113">
    <property type="component" value="Unassembled WGS sequence"/>
</dbReference>
<evidence type="ECO:0000313" key="11">
    <source>
        <dbReference type="Proteomes" id="UP000325113"/>
    </source>
</evidence>
<evidence type="ECO:0000313" key="5">
    <source>
        <dbReference type="EMBL" id="KAA0167795.1"/>
    </source>
</evidence>
<dbReference type="PANTHER" id="PTHR11227">
    <property type="entry name" value="WD-REPEAT PROTEIN INTERACTING WITH PHOSPHOINOSIDES WIPI -RELATED"/>
    <property type="match status" value="1"/>
</dbReference>
<evidence type="ECO:0000313" key="4">
    <source>
        <dbReference type="EMBL" id="KAA0152350.1"/>
    </source>
</evidence>
<dbReference type="Gene3D" id="2.130.10.10">
    <property type="entry name" value="YVTN repeat-like/Quinoprotein amine dehydrogenase"/>
    <property type="match status" value="1"/>
</dbReference>
<evidence type="ECO:0000313" key="8">
    <source>
        <dbReference type="Proteomes" id="UP000322899"/>
    </source>
</evidence>
<feature type="compositionally biased region" description="Low complexity" evidence="3">
    <location>
        <begin position="567"/>
        <end position="581"/>
    </location>
</feature>
<evidence type="ECO:0000256" key="3">
    <source>
        <dbReference type="SAM" id="MobiDB-lite"/>
    </source>
</evidence>